<protein>
    <recommendedName>
        <fullName evidence="6">DUF4959 domain-containing protein</fullName>
    </recommendedName>
</protein>
<dbReference type="AlphaFoldDB" id="A0A917HZM9"/>
<reference evidence="4" key="1">
    <citation type="journal article" date="2014" name="Int. J. Syst. Evol. Microbiol.">
        <title>Complete genome sequence of Corynebacterium casei LMG S-19264T (=DSM 44701T), isolated from a smear-ripened cheese.</title>
        <authorList>
            <consortium name="US DOE Joint Genome Institute (JGI-PGF)"/>
            <person name="Walter F."/>
            <person name="Albersmeier A."/>
            <person name="Kalinowski J."/>
            <person name="Ruckert C."/>
        </authorList>
    </citation>
    <scope>NUCLEOTIDE SEQUENCE</scope>
    <source>
        <strain evidence="4">CGMCC 1.12195</strain>
    </source>
</reference>
<evidence type="ECO:0000313" key="4">
    <source>
        <dbReference type="EMBL" id="GGG99966.1"/>
    </source>
</evidence>
<dbReference type="Proteomes" id="UP000660862">
    <property type="component" value="Unassembled WGS sequence"/>
</dbReference>
<name>A0A917HZM9_9SPHI</name>
<dbReference type="EMBL" id="BMER01000005">
    <property type="protein sequence ID" value="GGG99966.1"/>
    <property type="molecule type" value="Genomic_DNA"/>
</dbReference>
<evidence type="ECO:0008006" key="6">
    <source>
        <dbReference type="Google" id="ProtNLM"/>
    </source>
</evidence>
<dbReference type="InterPro" id="IPR032527">
    <property type="entry name" value="DUF4959"/>
</dbReference>
<accession>A0A917HZM9</accession>
<evidence type="ECO:0000259" key="2">
    <source>
        <dbReference type="Pfam" id="PF16391"/>
    </source>
</evidence>
<feature type="domain" description="DUF5000" evidence="2">
    <location>
        <begin position="249"/>
        <end position="381"/>
    </location>
</feature>
<dbReference type="InterPro" id="IPR032164">
    <property type="entry name" value="DUF5000"/>
</dbReference>
<comment type="caution">
    <text evidence="4">The sequence shown here is derived from an EMBL/GenBank/DDBJ whole genome shotgun (WGS) entry which is preliminary data.</text>
</comment>
<reference evidence="4" key="2">
    <citation type="submission" date="2020-09" db="EMBL/GenBank/DDBJ databases">
        <authorList>
            <person name="Sun Q."/>
            <person name="Zhou Y."/>
        </authorList>
    </citation>
    <scope>NUCLEOTIDE SEQUENCE</scope>
    <source>
        <strain evidence="4">CGMCC 1.12195</strain>
    </source>
</reference>
<dbReference type="SUPFAM" id="SSF49785">
    <property type="entry name" value="Galactose-binding domain-like"/>
    <property type="match status" value="1"/>
</dbReference>
<dbReference type="Pfam" id="PF16391">
    <property type="entry name" value="DUF5000"/>
    <property type="match status" value="1"/>
</dbReference>
<gene>
    <name evidence="4" type="ORF">GCM10007415_39790</name>
</gene>
<proteinExistence type="predicted"/>
<feature type="domain" description="DUF5126" evidence="3">
    <location>
        <begin position="114"/>
        <end position="218"/>
    </location>
</feature>
<sequence>MIVAIFLMRCSEKELAPISGSLGKPGVVTQVQVEPKAGGALVTFQTPGNKDILGVKALYTLSNGREVSTLASFYDNKLLIEGFNDENVHEAKLYTVNRAQELSDPVSITFTPLKSDVRRVSESMIIEPDFGGPRFSWDNENKAPVTIELYVPDSTGVLGLSKVIATSSLAMFHVVRGYDAKPIPVAALVRDRFGNVSDTIYPGNRLLTPLFETKIAKSTMKMNMLMSGGDVSYNYFDGADSYLIDDDLDNFGHSVNGSMPGPLTIDLGQLVKLSRFTLHSRDVWGHAFSWGNVKEFEVYGRAEAPSADGNWAEWTQLLKSEVTKPSGLPGTDVTPEDIAHGLGFDFIIPIEHEPVRYFRFKVLSTWSETTFAHIAEFDFFGQVINE</sequence>
<dbReference type="Gene3D" id="2.60.120.260">
    <property type="entry name" value="Galactose-binding domain-like"/>
    <property type="match status" value="1"/>
</dbReference>
<evidence type="ECO:0000259" key="1">
    <source>
        <dbReference type="Pfam" id="PF16323"/>
    </source>
</evidence>
<feature type="domain" description="DUF4959" evidence="1">
    <location>
        <begin position="10"/>
        <end position="112"/>
    </location>
</feature>
<dbReference type="Pfam" id="PF17166">
    <property type="entry name" value="DUF5126"/>
    <property type="match status" value="1"/>
</dbReference>
<dbReference type="InterPro" id="IPR008979">
    <property type="entry name" value="Galactose-bd-like_sf"/>
</dbReference>
<dbReference type="Pfam" id="PF16323">
    <property type="entry name" value="DUF4959"/>
    <property type="match status" value="1"/>
</dbReference>
<keyword evidence="5" id="KW-1185">Reference proteome</keyword>
<evidence type="ECO:0000259" key="3">
    <source>
        <dbReference type="Pfam" id="PF17166"/>
    </source>
</evidence>
<evidence type="ECO:0000313" key="5">
    <source>
        <dbReference type="Proteomes" id="UP000660862"/>
    </source>
</evidence>
<organism evidence="4 5">
    <name type="scientific">Parapedobacter pyrenivorans</name>
    <dbReference type="NCBI Taxonomy" id="1305674"/>
    <lineage>
        <taxon>Bacteria</taxon>
        <taxon>Pseudomonadati</taxon>
        <taxon>Bacteroidota</taxon>
        <taxon>Sphingobacteriia</taxon>
        <taxon>Sphingobacteriales</taxon>
        <taxon>Sphingobacteriaceae</taxon>
        <taxon>Parapedobacter</taxon>
    </lineage>
</organism>
<dbReference type="InterPro" id="IPR033431">
    <property type="entry name" value="DUF5126"/>
</dbReference>